<dbReference type="PANTHER" id="PTHR43649">
    <property type="entry name" value="ARABINOSE-BINDING PROTEIN-RELATED"/>
    <property type="match status" value="1"/>
</dbReference>
<feature type="chain" id="PRO_5045810538" evidence="1">
    <location>
        <begin position="23"/>
        <end position="542"/>
    </location>
</feature>
<protein>
    <submittedName>
        <fullName evidence="2">Extracellular solute-binding protein</fullName>
    </submittedName>
</protein>
<dbReference type="PANTHER" id="PTHR43649:SF17">
    <property type="entry name" value="ABC TRANSPORTER SOLUTE BINDING PROTEIN-SUGAR TRANSPORT"/>
    <property type="match status" value="1"/>
</dbReference>
<gene>
    <name evidence="2" type="ORF">ACFPYJ_18465</name>
</gene>
<keyword evidence="1" id="KW-0732">Signal</keyword>
<keyword evidence="3" id="KW-1185">Reference proteome</keyword>
<dbReference type="Proteomes" id="UP001596047">
    <property type="component" value="Unassembled WGS sequence"/>
</dbReference>
<dbReference type="EMBL" id="JBHSOW010000068">
    <property type="protein sequence ID" value="MFC5651054.1"/>
    <property type="molecule type" value="Genomic_DNA"/>
</dbReference>
<dbReference type="PROSITE" id="PS51257">
    <property type="entry name" value="PROKAR_LIPOPROTEIN"/>
    <property type="match status" value="1"/>
</dbReference>
<dbReference type="InterPro" id="IPR006059">
    <property type="entry name" value="SBP"/>
</dbReference>
<dbReference type="RefSeq" id="WP_379189649.1">
    <property type="nucleotide sequence ID" value="NZ_JBHSOW010000068.1"/>
</dbReference>
<evidence type="ECO:0000313" key="3">
    <source>
        <dbReference type="Proteomes" id="UP001596047"/>
    </source>
</evidence>
<name>A0ABW0W205_9BACL</name>
<feature type="signal peptide" evidence="1">
    <location>
        <begin position="1"/>
        <end position="22"/>
    </location>
</feature>
<dbReference type="Pfam" id="PF13416">
    <property type="entry name" value="SBP_bac_8"/>
    <property type="match status" value="1"/>
</dbReference>
<dbReference type="SUPFAM" id="SSF53850">
    <property type="entry name" value="Periplasmic binding protein-like II"/>
    <property type="match status" value="1"/>
</dbReference>
<reference evidence="3" key="1">
    <citation type="journal article" date="2019" name="Int. J. Syst. Evol. Microbiol.">
        <title>The Global Catalogue of Microorganisms (GCM) 10K type strain sequencing project: providing services to taxonomists for standard genome sequencing and annotation.</title>
        <authorList>
            <consortium name="The Broad Institute Genomics Platform"/>
            <consortium name="The Broad Institute Genome Sequencing Center for Infectious Disease"/>
            <person name="Wu L."/>
            <person name="Ma J."/>
        </authorList>
    </citation>
    <scope>NUCLEOTIDE SEQUENCE [LARGE SCALE GENOMIC DNA]</scope>
    <source>
        <strain evidence="3">CGMCC 1.3240</strain>
    </source>
</reference>
<evidence type="ECO:0000256" key="1">
    <source>
        <dbReference type="SAM" id="SignalP"/>
    </source>
</evidence>
<organism evidence="2 3">
    <name type="scientific">Paenibacillus solisilvae</name>
    <dbReference type="NCBI Taxonomy" id="2486751"/>
    <lineage>
        <taxon>Bacteria</taxon>
        <taxon>Bacillati</taxon>
        <taxon>Bacillota</taxon>
        <taxon>Bacilli</taxon>
        <taxon>Bacillales</taxon>
        <taxon>Paenibacillaceae</taxon>
        <taxon>Paenibacillus</taxon>
    </lineage>
</organism>
<dbReference type="InterPro" id="IPR050490">
    <property type="entry name" value="Bact_solute-bd_prot1"/>
</dbReference>
<proteinExistence type="predicted"/>
<sequence length="542" mass="60158">MFSMKKLGLVIACTMLSTSLLAACSGGNKEKSAANTTQASGSPSAETADTKAEPLTITFFDKNKGDKFDDAIAKEITKRTGVNVEIQQPTGDSTEKLNLMLAAEEFPDIIMFDRSSDILNKYIASGALIPLDDLINQYGPDVKQMYGDILNKTRYTDGKNYFLSNWYGFAENEPVLGFNMKMDLLKELAPDKAEGGVPFTADEFEQLLKDFKAKHPDVNGKPSIGLTAQGIDGMTATFKGMYGIKTYYEVDGKLQYVAQDPKYREMLLYINSLYRQGLLDPEWALDKRELWLQKVTNGNVFATTGAYWDLGDPNIALKKGGGEDKEYYAYKVLAPGVNADQTTYGPTSSLGWDAIGISKANKHPEETMKFINYLASDEGQTLLMWGLEGVQWDMKDGKKVPKPEVLAAFKADYPNTVKETGVRKWTWFIKGGVADNGDTRDMVARYDRSEVDKMAVKNLGDSGWNTDVYDNLGPLGGSPEILIDQKIKDIMKQLQTKVINAKTEAEAVKTYDKMLADMKAAGSEKVEKIINDNYQARLALWK</sequence>
<dbReference type="Gene3D" id="3.40.190.10">
    <property type="entry name" value="Periplasmic binding protein-like II"/>
    <property type="match status" value="2"/>
</dbReference>
<comment type="caution">
    <text evidence="2">The sequence shown here is derived from an EMBL/GenBank/DDBJ whole genome shotgun (WGS) entry which is preliminary data.</text>
</comment>
<evidence type="ECO:0000313" key="2">
    <source>
        <dbReference type="EMBL" id="MFC5651054.1"/>
    </source>
</evidence>
<accession>A0ABW0W205</accession>